<evidence type="ECO:0000256" key="5">
    <source>
        <dbReference type="ARBA" id="ARBA00023027"/>
    </source>
</evidence>
<evidence type="ECO:0000259" key="8">
    <source>
        <dbReference type="SMART" id="SM00984"/>
    </source>
</evidence>
<keyword evidence="10" id="KW-1185">Reference proteome</keyword>
<evidence type="ECO:0000313" key="10">
    <source>
        <dbReference type="Proteomes" id="UP000663400"/>
    </source>
</evidence>
<dbReference type="PANTHER" id="PTHR43750">
    <property type="entry name" value="UDP-GLUCOSE 6-DEHYDROGENASE TUAD"/>
    <property type="match status" value="1"/>
</dbReference>
<dbReference type="InterPro" id="IPR001732">
    <property type="entry name" value="UDP-Glc/GDP-Man_DH_N"/>
</dbReference>
<evidence type="ECO:0000256" key="7">
    <source>
        <dbReference type="PIRNR" id="PIRNR000124"/>
    </source>
</evidence>
<keyword evidence="4 7" id="KW-0560">Oxidoreductase</keyword>
<dbReference type="RefSeq" id="WP_200605407.1">
    <property type="nucleotide sequence ID" value="NZ_CP071517.1"/>
</dbReference>
<evidence type="ECO:0000313" key="9">
    <source>
        <dbReference type="EMBL" id="QSX76042.1"/>
    </source>
</evidence>
<comment type="catalytic activity">
    <reaction evidence="6 7">
        <text>UDP-alpha-D-glucose + 2 NAD(+) + H2O = UDP-alpha-D-glucuronate + 2 NADH + 3 H(+)</text>
        <dbReference type="Rhea" id="RHEA:23596"/>
        <dbReference type="ChEBI" id="CHEBI:15377"/>
        <dbReference type="ChEBI" id="CHEBI:15378"/>
        <dbReference type="ChEBI" id="CHEBI:57540"/>
        <dbReference type="ChEBI" id="CHEBI:57945"/>
        <dbReference type="ChEBI" id="CHEBI:58052"/>
        <dbReference type="ChEBI" id="CHEBI:58885"/>
        <dbReference type="EC" id="1.1.1.22"/>
    </reaction>
</comment>
<evidence type="ECO:0000256" key="2">
    <source>
        <dbReference type="ARBA" id="ARBA00006601"/>
    </source>
</evidence>
<feature type="domain" description="UDP-glucose/GDP-mannose dehydrogenase C-terminal" evidence="8">
    <location>
        <begin position="317"/>
        <end position="425"/>
    </location>
</feature>
<sequence length="436" mass="46931">MKISIFGMGYVGAVSAGCLARDGHEVVGVDPNPTKVDLINQGKTPIIEAEIGEMIASAVQGGTLSATTSVQEAVSGSEVSLICVGTPSQLNGNLDLSFVRRVCEEIGAALKEKDGFHVVVARSTMLPGSMRNIVIPALEQASGKVAGVDFGVCNNPEFLREGTAVYDYYNPPKTVIGETDERAGDVLVQLYANMDAPLVRTSVETAEMVKYTDNNWHALKVAFANEIGNLCKALGLDGHKVMEIFCQDTKLNLSSYYMRPGFAFGGSCLPKDVRALIYKARSMDVETPVLNAILPSNERQVQRAIDMVTSKGGRKVGVLGFAFKAGTDDLRESPMVELIERLIGKGYDLRVYDRNVSLAALTGANRDYILNHIPHISQLMVDSVDQVLAFAETIVVGNGAAEFRDVVTQARPDQQVVDLVRVSTATSGNGYDGICW</sequence>
<dbReference type="InterPro" id="IPR036291">
    <property type="entry name" value="NAD(P)-bd_dom_sf"/>
</dbReference>
<dbReference type="Gene3D" id="1.20.5.170">
    <property type="match status" value="1"/>
</dbReference>
<dbReference type="SUPFAM" id="SSF52413">
    <property type="entry name" value="UDP-glucose/GDP-mannose dehydrogenase C-terminal domain"/>
    <property type="match status" value="1"/>
</dbReference>
<dbReference type="InterPro" id="IPR014026">
    <property type="entry name" value="UDP-Glc/GDP-Man_DH_dimer"/>
</dbReference>
<dbReference type="InterPro" id="IPR017476">
    <property type="entry name" value="UDP-Glc/GDP-Man"/>
</dbReference>
<dbReference type="NCBIfam" id="TIGR03026">
    <property type="entry name" value="NDP-sugDHase"/>
    <property type="match status" value="1"/>
</dbReference>
<evidence type="ECO:0000256" key="1">
    <source>
        <dbReference type="ARBA" id="ARBA00004701"/>
    </source>
</evidence>
<comment type="similarity">
    <text evidence="2 7">Belongs to the UDP-glucose/GDP-mannose dehydrogenase family.</text>
</comment>
<gene>
    <name evidence="9" type="ORF">HIV01_005960</name>
</gene>
<dbReference type="Pfam" id="PF03720">
    <property type="entry name" value="UDPG_MGDP_dh_C"/>
    <property type="match status" value="1"/>
</dbReference>
<proteinExistence type="inferred from homology"/>
<dbReference type="Pfam" id="PF00984">
    <property type="entry name" value="UDPG_MGDP_dh"/>
    <property type="match status" value="1"/>
</dbReference>
<accession>A0ABX7RD18</accession>
<evidence type="ECO:0000256" key="3">
    <source>
        <dbReference type="ARBA" id="ARBA00012954"/>
    </source>
</evidence>
<dbReference type="EC" id="1.1.1.22" evidence="3 7"/>
<dbReference type="SMART" id="SM00984">
    <property type="entry name" value="UDPG_MGDP_dh_C"/>
    <property type="match status" value="1"/>
</dbReference>
<dbReference type="InterPro" id="IPR036220">
    <property type="entry name" value="UDP-Glc/GDP-Man_DH_C_sf"/>
</dbReference>
<comment type="pathway">
    <text evidence="1">Nucleotide-sugar biosynthesis; UDP-alpha-D-glucuronate biosynthesis; UDP-alpha-D-glucuronate from UDP-alpha-D-glucose: step 1/1.</text>
</comment>
<organism evidence="9 10">
    <name type="scientific">Lysobacter arenosi</name>
    <dbReference type="NCBI Taxonomy" id="2795387"/>
    <lineage>
        <taxon>Bacteria</taxon>
        <taxon>Pseudomonadati</taxon>
        <taxon>Pseudomonadota</taxon>
        <taxon>Gammaproteobacteria</taxon>
        <taxon>Lysobacterales</taxon>
        <taxon>Lysobacteraceae</taxon>
        <taxon>Lysobacter</taxon>
    </lineage>
</organism>
<dbReference type="PIRSF" id="PIRSF500134">
    <property type="entry name" value="UDPglc_DH_bac"/>
    <property type="match status" value="1"/>
</dbReference>
<evidence type="ECO:0000256" key="4">
    <source>
        <dbReference type="ARBA" id="ARBA00023002"/>
    </source>
</evidence>
<dbReference type="PIRSF" id="PIRSF000124">
    <property type="entry name" value="UDPglc_GDPman_dh"/>
    <property type="match status" value="1"/>
</dbReference>
<dbReference type="SUPFAM" id="SSF48179">
    <property type="entry name" value="6-phosphogluconate dehydrogenase C-terminal domain-like"/>
    <property type="match status" value="1"/>
</dbReference>
<keyword evidence="5 7" id="KW-0520">NAD</keyword>
<evidence type="ECO:0000256" key="6">
    <source>
        <dbReference type="ARBA" id="ARBA00047473"/>
    </source>
</evidence>
<dbReference type="PANTHER" id="PTHR43750:SF1">
    <property type="entry name" value="GDP-MANNOSE 6-DEHYDROGENASE"/>
    <property type="match status" value="1"/>
</dbReference>
<dbReference type="SUPFAM" id="SSF51735">
    <property type="entry name" value="NAD(P)-binding Rossmann-fold domains"/>
    <property type="match status" value="1"/>
</dbReference>
<name>A0ABX7RD18_9GAMM</name>
<reference evidence="9 10" key="1">
    <citation type="submission" date="2021-02" db="EMBL/GenBank/DDBJ databases">
        <title>Lysobacter arenosi sp. nov., isolated from soil of gangwondo yeongwol, south Korea.</title>
        <authorList>
            <person name="Kim K.R."/>
            <person name="Kim K.H."/>
            <person name="Jeon C.O."/>
        </authorList>
    </citation>
    <scope>NUCLEOTIDE SEQUENCE [LARGE SCALE GENOMIC DNA]</scope>
    <source>
        <strain evidence="9 10">R7</strain>
    </source>
</reference>
<protein>
    <recommendedName>
        <fullName evidence="3 7">UDP-glucose 6-dehydrogenase</fullName>
        <ecNumber evidence="3 7">1.1.1.22</ecNumber>
    </recommendedName>
</protein>
<dbReference type="PROSITE" id="PS51257">
    <property type="entry name" value="PROKAR_LIPOPROTEIN"/>
    <property type="match status" value="1"/>
</dbReference>
<dbReference type="EMBL" id="CP071517">
    <property type="protein sequence ID" value="QSX76042.1"/>
    <property type="molecule type" value="Genomic_DNA"/>
</dbReference>
<dbReference type="InterPro" id="IPR028357">
    <property type="entry name" value="UDPglc_DH_bac"/>
</dbReference>
<dbReference type="Gene3D" id="3.40.50.720">
    <property type="entry name" value="NAD(P)-binding Rossmann-like Domain"/>
    <property type="match status" value="2"/>
</dbReference>
<dbReference type="Pfam" id="PF03721">
    <property type="entry name" value="UDPG_MGDP_dh_N"/>
    <property type="match status" value="1"/>
</dbReference>
<dbReference type="Proteomes" id="UP000663400">
    <property type="component" value="Chromosome"/>
</dbReference>
<dbReference type="InterPro" id="IPR014027">
    <property type="entry name" value="UDP-Glc/GDP-Man_DH_C"/>
</dbReference>
<dbReference type="InterPro" id="IPR008927">
    <property type="entry name" value="6-PGluconate_DH-like_C_sf"/>
</dbReference>